<proteinExistence type="predicted"/>
<name>A0AAU8AWP1_9VIRU</name>
<feature type="region of interest" description="Disordered" evidence="1">
    <location>
        <begin position="39"/>
        <end position="62"/>
    </location>
</feature>
<dbReference type="EMBL" id="PP511334">
    <property type="protein sequence ID" value="XCD03247.1"/>
    <property type="molecule type" value="Genomic_DNA"/>
</dbReference>
<organism evidence="3">
    <name type="scientific">Dulem virus 233</name>
    <dbReference type="NCBI Taxonomy" id="3145710"/>
    <lineage>
        <taxon>Viruses</taxon>
        <taxon>Monodnaviria</taxon>
        <taxon>Sangervirae</taxon>
        <taxon>Phixviricota</taxon>
        <taxon>Malgrandaviricetes</taxon>
        <taxon>Petitvirales</taxon>
        <taxon>Microviridae</taxon>
        <taxon>Microvirus</taxon>
    </lineage>
</organism>
<evidence type="ECO:0000313" key="2">
    <source>
        <dbReference type="EMBL" id="XCD03247.1"/>
    </source>
</evidence>
<protein>
    <submittedName>
        <fullName evidence="3">Uncharacterized protein</fullName>
    </submittedName>
</protein>
<evidence type="ECO:0000256" key="1">
    <source>
        <dbReference type="SAM" id="MobiDB-lite"/>
    </source>
</evidence>
<dbReference type="EMBL" id="PP511455">
    <property type="protein sequence ID" value="XCD04395.1"/>
    <property type="molecule type" value="Genomic_DNA"/>
</dbReference>
<reference evidence="3" key="1">
    <citation type="submission" date="2024-03" db="EMBL/GenBank/DDBJ databases">
        <title>Diverse circular DNA viruses in blood, oral, and fecal samples of captive lemurs.</title>
        <authorList>
            <person name="Paietta E.N."/>
            <person name="Kraberger S."/>
            <person name="Lund M.C."/>
            <person name="Custer J.M."/>
            <person name="Vargas K.M."/>
            <person name="Ehmke E.E."/>
            <person name="Yoder A.D."/>
            <person name="Varsani A."/>
        </authorList>
    </citation>
    <scope>NUCLEOTIDE SEQUENCE</scope>
    <source>
        <strain evidence="2">Duke_18_34</strain>
        <strain evidence="3">Duke_23FS_25</strain>
    </source>
</reference>
<sequence length="124" mass="13605">MDFINVVTNYKFDGFTSKVASVTDTSSFRPDSEQVRALKFNPQGSGSTPVYDYPDGSIPDDDPVSDEIVALRSGKLDKAEINSLKDKIINDAKRSKDENEISQASKSLKELLGVSENSNQPSEK</sequence>
<evidence type="ECO:0000313" key="3">
    <source>
        <dbReference type="EMBL" id="XCD04395.1"/>
    </source>
</evidence>
<accession>A0AAU8AWP1</accession>